<name>A0A0K1SXZ8_9CREN</name>
<evidence type="ECO:0000313" key="9">
    <source>
        <dbReference type="Proteomes" id="UP000061362"/>
    </source>
</evidence>
<evidence type="ECO:0000313" key="10">
    <source>
        <dbReference type="Proteomes" id="UP000062398"/>
    </source>
</evidence>
<gene>
    <name evidence="3" type="ORF">MsedA_2229</name>
    <name evidence="4" type="ORF">MsedB_2231</name>
    <name evidence="5" type="ORF">MsedC_2229</name>
    <name evidence="6" type="ORF">MsedD_2230</name>
    <name evidence="7" type="ORF">MsedE_2232</name>
</gene>
<dbReference type="Proteomes" id="UP000061362">
    <property type="component" value="Chromosome"/>
</dbReference>
<dbReference type="Pfam" id="PF19575">
    <property type="entry name" value="HTH_58"/>
    <property type="match status" value="1"/>
</dbReference>
<reference evidence="9 10" key="1">
    <citation type="journal article" date="2015" name="Genome Announc.">
        <title>Complete Genome Sequences of Evolved Arsenate-Resistant Metallosphaera sedula Strains.</title>
        <authorList>
            <person name="Ai C."/>
            <person name="McCarthy S."/>
            <person name="Schackwitz W."/>
            <person name="Martin J."/>
            <person name="Lipzen A."/>
            <person name="Blum P."/>
        </authorList>
    </citation>
    <scope>NUCLEOTIDE SEQUENCE [LARGE SCALE GENOMIC DNA]</scope>
    <source>
        <strain evidence="5 10">ARS120-1</strain>
        <strain evidence="6 9">ARS120-2</strain>
        <strain evidence="3 12">ARS50-1</strain>
        <strain evidence="4 11">ARS50-2</strain>
    </source>
</reference>
<dbReference type="Proteomes" id="UP000056255">
    <property type="component" value="Chromosome"/>
</dbReference>
<evidence type="ECO:0000313" key="4">
    <source>
        <dbReference type="EMBL" id="AKV77338.1"/>
    </source>
</evidence>
<evidence type="ECO:0000313" key="6">
    <source>
        <dbReference type="EMBL" id="AKV81834.1"/>
    </source>
</evidence>
<dbReference type="InterPro" id="IPR036388">
    <property type="entry name" value="WH-like_DNA-bd_sf"/>
</dbReference>
<evidence type="ECO:0000313" key="5">
    <source>
        <dbReference type="EMBL" id="AKV79589.1"/>
    </source>
</evidence>
<dbReference type="Proteomes" id="UP000068832">
    <property type="component" value="Chromosome"/>
</dbReference>
<dbReference type="AlphaFoldDB" id="A0A0K1SXZ8"/>
<feature type="domain" description="Helix-turn-helix" evidence="2">
    <location>
        <begin position="4"/>
        <end position="48"/>
    </location>
</feature>
<dbReference type="EMBL" id="CP012174">
    <property type="protein sequence ID" value="AKV79589.1"/>
    <property type="molecule type" value="Genomic_DNA"/>
</dbReference>
<protein>
    <submittedName>
        <fullName evidence="5">CRISPR-associated protein</fullName>
    </submittedName>
</protein>
<dbReference type="InterPro" id="IPR009057">
    <property type="entry name" value="Homeodomain-like_sf"/>
</dbReference>
<dbReference type="NCBIfam" id="NF040595">
    <property type="entry name" value="HTH_Cbp1"/>
    <property type="match status" value="1"/>
</dbReference>
<evidence type="ECO:0000313" key="3">
    <source>
        <dbReference type="EMBL" id="AKV75100.1"/>
    </source>
</evidence>
<evidence type="ECO:0000313" key="11">
    <source>
        <dbReference type="Proteomes" id="UP000062475"/>
    </source>
</evidence>
<dbReference type="EMBL" id="CP012176">
    <property type="protein sequence ID" value="AKV84069.1"/>
    <property type="molecule type" value="Genomic_DNA"/>
</dbReference>
<dbReference type="InterPro" id="IPR045745">
    <property type="entry name" value="HTH_58_Actinobacteria-type"/>
</dbReference>
<dbReference type="EMBL" id="CP012172">
    <property type="protein sequence ID" value="AKV75100.1"/>
    <property type="molecule type" value="Genomic_DNA"/>
</dbReference>
<dbReference type="EMBL" id="CP012175">
    <property type="protein sequence ID" value="AKV81834.1"/>
    <property type="molecule type" value="Genomic_DNA"/>
</dbReference>
<organism evidence="5 10">
    <name type="scientific">Metallosphaera sedula</name>
    <dbReference type="NCBI Taxonomy" id="43687"/>
    <lineage>
        <taxon>Archaea</taxon>
        <taxon>Thermoproteota</taxon>
        <taxon>Thermoprotei</taxon>
        <taxon>Sulfolobales</taxon>
        <taxon>Sulfolobaceae</taxon>
        <taxon>Metallosphaera</taxon>
    </lineage>
</organism>
<evidence type="ECO:0000259" key="2">
    <source>
        <dbReference type="Pfam" id="PF19575"/>
    </source>
</evidence>
<evidence type="ECO:0000313" key="8">
    <source>
        <dbReference type="Proteomes" id="UP000056255"/>
    </source>
</evidence>
<dbReference type="SUPFAM" id="SSF46689">
    <property type="entry name" value="Homeodomain-like"/>
    <property type="match status" value="1"/>
</dbReference>
<dbReference type="Proteomes" id="UP000062398">
    <property type="component" value="Chromosome"/>
</dbReference>
<feature type="domain" description="Transposase Synechocystis PCC 6803" evidence="1">
    <location>
        <begin position="52"/>
        <end position="138"/>
    </location>
</feature>
<sequence length="140" mass="16346">MMQEDITEKAKKMYESGRSIREIAKELSLSYSRARRILKDSGVQFRGKTPPELIQQVIEYGKQGYSANKISKLLKMNSNTVLRILKKHNLVKTKRKLTQDKIQRIMEMYKNGSSIYKIAKELDISTNLVVYYLKKLQLKS</sequence>
<evidence type="ECO:0000313" key="12">
    <source>
        <dbReference type="Proteomes" id="UP000068832"/>
    </source>
</evidence>
<dbReference type="Pfam" id="PF01710">
    <property type="entry name" value="HTH_Tnp_IS630"/>
    <property type="match status" value="1"/>
</dbReference>
<dbReference type="Proteomes" id="UP000062475">
    <property type="component" value="Chromosome"/>
</dbReference>
<dbReference type="Gene3D" id="1.10.10.60">
    <property type="entry name" value="Homeodomain-like"/>
    <property type="match status" value="2"/>
</dbReference>
<accession>A0A0K1SXZ8</accession>
<dbReference type="PATRIC" id="fig|43687.5.peg.2335"/>
<proteinExistence type="predicted"/>
<evidence type="ECO:0000259" key="1">
    <source>
        <dbReference type="Pfam" id="PF01710"/>
    </source>
</evidence>
<dbReference type="EMBL" id="CP012173">
    <property type="protein sequence ID" value="AKV77338.1"/>
    <property type="molecule type" value="Genomic_DNA"/>
</dbReference>
<reference evidence="7 8" key="2">
    <citation type="submission" date="2015-07" db="EMBL/GenBank/DDBJ databases">
        <title>Physiological, transcriptional responses and genome re-sequencing of acid resistant extremely thermoacidophilic Metallosphaera sedula SARC-M1.</title>
        <authorList>
            <person name="Ai C."/>
            <person name="McCarthy S."/>
            <person name="Eckrich V."/>
            <person name="Rudrappa D."/>
            <person name="Qiu G."/>
            <person name="Blum P."/>
        </authorList>
    </citation>
    <scope>NUCLEOTIDE SEQUENCE [LARGE SCALE GENOMIC DNA]</scope>
    <source>
        <strain evidence="7 8">SARC-M1</strain>
    </source>
</reference>
<evidence type="ECO:0000313" key="7">
    <source>
        <dbReference type="EMBL" id="AKV84069.1"/>
    </source>
</evidence>
<dbReference type="OrthoDB" id="33818at2157"/>
<dbReference type="InterPro" id="IPR002622">
    <property type="entry name" value="Transposase_14"/>
</dbReference>
<dbReference type="Gene3D" id="1.10.10.10">
    <property type="entry name" value="Winged helix-like DNA-binding domain superfamily/Winged helix DNA-binding domain"/>
    <property type="match status" value="1"/>
</dbReference>